<feature type="region of interest" description="Disordered" evidence="10">
    <location>
        <begin position="18"/>
        <end position="48"/>
    </location>
</feature>
<dbReference type="InterPro" id="IPR029063">
    <property type="entry name" value="SAM-dependent_MTases_sf"/>
</dbReference>
<dbReference type="CDD" id="cd02440">
    <property type="entry name" value="AdoMet_MTases"/>
    <property type="match status" value="1"/>
</dbReference>
<dbReference type="PANTHER" id="PTHR43591:SF30">
    <property type="entry name" value="PROTEIN-METHIONINE METHYLTRANSFERASE LAEA"/>
    <property type="match status" value="1"/>
</dbReference>
<organism evidence="11 12">
    <name type="scientific">Neohortaea acidophila</name>
    <dbReference type="NCBI Taxonomy" id="245834"/>
    <lineage>
        <taxon>Eukaryota</taxon>
        <taxon>Fungi</taxon>
        <taxon>Dikarya</taxon>
        <taxon>Ascomycota</taxon>
        <taxon>Pezizomycotina</taxon>
        <taxon>Dothideomycetes</taxon>
        <taxon>Dothideomycetidae</taxon>
        <taxon>Mycosphaerellales</taxon>
        <taxon>Teratosphaeriaceae</taxon>
        <taxon>Neohortaea</taxon>
    </lineage>
</organism>
<keyword evidence="12" id="KW-1185">Reference proteome</keyword>
<keyword evidence="2 11" id="KW-0489">Methyltransferase</keyword>
<gene>
    <name evidence="11" type="ORF">BDY17DRAFT_147077</name>
</gene>
<accession>A0A6A6PTH2</accession>
<keyword evidence="4" id="KW-0949">S-adenosyl-L-methionine</keyword>
<name>A0A6A6PTH2_9PEZI</name>
<evidence type="ECO:0000256" key="9">
    <source>
        <dbReference type="ARBA" id="ARBA00047870"/>
    </source>
</evidence>
<dbReference type="SUPFAM" id="SSF53335">
    <property type="entry name" value="S-adenosyl-L-methionine-dependent methyltransferases"/>
    <property type="match status" value="1"/>
</dbReference>
<evidence type="ECO:0000313" key="12">
    <source>
        <dbReference type="Proteomes" id="UP000799767"/>
    </source>
</evidence>
<proteinExistence type="inferred from homology"/>
<keyword evidence="6" id="KW-0804">Transcription</keyword>
<dbReference type="GeneID" id="54470584"/>
<dbReference type="GO" id="GO:0005634">
    <property type="term" value="C:nucleus"/>
    <property type="evidence" value="ECO:0007669"/>
    <property type="project" value="UniProtKB-SubCell"/>
</dbReference>
<comment type="similarity">
    <text evidence="8">Belongs to the methyltransferase superfamily. LaeA methyltransferase family.</text>
</comment>
<evidence type="ECO:0000313" key="11">
    <source>
        <dbReference type="EMBL" id="KAF2483409.1"/>
    </source>
</evidence>
<dbReference type="Gene3D" id="3.40.50.150">
    <property type="entry name" value="Vaccinia Virus protein VP39"/>
    <property type="match status" value="1"/>
</dbReference>
<comment type="catalytic activity">
    <reaction evidence="9">
        <text>L-methionyl-[protein] + S-adenosyl-L-methionine = S-methyl-L-methionyl-[protein] + S-adenosyl-L-homocysteine</text>
        <dbReference type="Rhea" id="RHEA:60560"/>
        <dbReference type="Rhea" id="RHEA-COMP:12313"/>
        <dbReference type="Rhea" id="RHEA-COMP:15592"/>
        <dbReference type="ChEBI" id="CHEBI:16044"/>
        <dbReference type="ChEBI" id="CHEBI:57856"/>
        <dbReference type="ChEBI" id="CHEBI:59789"/>
        <dbReference type="ChEBI" id="CHEBI:142742"/>
    </reaction>
    <physiologicalReaction direction="left-to-right" evidence="9">
        <dbReference type="Rhea" id="RHEA:60561"/>
    </physiologicalReaction>
</comment>
<dbReference type="OrthoDB" id="2013972at2759"/>
<dbReference type="PANTHER" id="PTHR43591">
    <property type="entry name" value="METHYLTRANSFERASE"/>
    <property type="match status" value="1"/>
</dbReference>
<keyword evidence="3 11" id="KW-0808">Transferase</keyword>
<dbReference type="GO" id="GO:0032259">
    <property type="term" value="P:methylation"/>
    <property type="evidence" value="ECO:0007669"/>
    <property type="project" value="UniProtKB-KW"/>
</dbReference>
<evidence type="ECO:0000256" key="3">
    <source>
        <dbReference type="ARBA" id="ARBA00022679"/>
    </source>
</evidence>
<dbReference type="AlphaFoldDB" id="A0A6A6PTH2"/>
<sequence>MISDRRLHISNLLSERPGERAAGEAIAPPTTPQRALTNGHANNAGPRPITRFVENGREYYAYGDRVVYPLPCDDVELERLDALHSMIHERALNNRLVNAELDWQAQRRLHILDVGYGTGIWANDLARLNTNISVVGIDLCSNSPARSDDTPNATFVAPLDFTQPDWGFQPASFDLIRMSQLSGCVPDWLQLYSTALRYLRAGDGFIEHIEIDWALRSLHNTEVTPGMRAVQEWWSLMCQASSLLNGSMAYREDTAELLLAAGFTDLNHRMIRIPLQASPRDARDYLLKRWYIGIMCGDDHRHNSMNSFEALSMSLFTRQLQMHPDAVRQLCQNVREAYKANRAPFFHNIHIWTARKPVS</sequence>
<evidence type="ECO:0000256" key="2">
    <source>
        <dbReference type="ARBA" id="ARBA00022603"/>
    </source>
</evidence>
<dbReference type="Proteomes" id="UP000799767">
    <property type="component" value="Unassembled WGS sequence"/>
</dbReference>
<dbReference type="EMBL" id="MU001635">
    <property type="protein sequence ID" value="KAF2483409.1"/>
    <property type="molecule type" value="Genomic_DNA"/>
</dbReference>
<dbReference type="GO" id="GO:0008168">
    <property type="term" value="F:methyltransferase activity"/>
    <property type="evidence" value="ECO:0007669"/>
    <property type="project" value="UniProtKB-KW"/>
</dbReference>
<evidence type="ECO:0000256" key="8">
    <source>
        <dbReference type="ARBA" id="ARBA00038158"/>
    </source>
</evidence>
<feature type="compositionally biased region" description="Polar residues" evidence="10">
    <location>
        <begin position="32"/>
        <end position="41"/>
    </location>
</feature>
<reference evidence="11" key="1">
    <citation type="journal article" date="2020" name="Stud. Mycol.">
        <title>101 Dothideomycetes genomes: a test case for predicting lifestyles and emergence of pathogens.</title>
        <authorList>
            <person name="Haridas S."/>
            <person name="Albert R."/>
            <person name="Binder M."/>
            <person name="Bloem J."/>
            <person name="Labutti K."/>
            <person name="Salamov A."/>
            <person name="Andreopoulos B."/>
            <person name="Baker S."/>
            <person name="Barry K."/>
            <person name="Bills G."/>
            <person name="Bluhm B."/>
            <person name="Cannon C."/>
            <person name="Castanera R."/>
            <person name="Culley D."/>
            <person name="Daum C."/>
            <person name="Ezra D."/>
            <person name="Gonzalez J."/>
            <person name="Henrissat B."/>
            <person name="Kuo A."/>
            <person name="Liang C."/>
            <person name="Lipzen A."/>
            <person name="Lutzoni F."/>
            <person name="Magnuson J."/>
            <person name="Mondo S."/>
            <person name="Nolan M."/>
            <person name="Ohm R."/>
            <person name="Pangilinan J."/>
            <person name="Park H.-J."/>
            <person name="Ramirez L."/>
            <person name="Alfaro M."/>
            <person name="Sun H."/>
            <person name="Tritt A."/>
            <person name="Yoshinaga Y."/>
            <person name="Zwiers L.-H."/>
            <person name="Turgeon B."/>
            <person name="Goodwin S."/>
            <person name="Spatafora J."/>
            <person name="Crous P."/>
            <person name="Grigoriev I."/>
        </authorList>
    </citation>
    <scope>NUCLEOTIDE SEQUENCE</scope>
    <source>
        <strain evidence="11">CBS 113389</strain>
    </source>
</reference>
<dbReference type="Pfam" id="PF13489">
    <property type="entry name" value="Methyltransf_23"/>
    <property type="match status" value="1"/>
</dbReference>
<evidence type="ECO:0000256" key="7">
    <source>
        <dbReference type="ARBA" id="ARBA00023242"/>
    </source>
</evidence>
<evidence type="ECO:0000256" key="1">
    <source>
        <dbReference type="ARBA" id="ARBA00004123"/>
    </source>
</evidence>
<evidence type="ECO:0000256" key="4">
    <source>
        <dbReference type="ARBA" id="ARBA00022691"/>
    </source>
</evidence>
<dbReference type="RefSeq" id="XP_033589979.1">
    <property type="nucleotide sequence ID" value="XM_033729582.1"/>
</dbReference>
<evidence type="ECO:0000256" key="6">
    <source>
        <dbReference type="ARBA" id="ARBA00023163"/>
    </source>
</evidence>
<evidence type="ECO:0000256" key="10">
    <source>
        <dbReference type="SAM" id="MobiDB-lite"/>
    </source>
</evidence>
<keyword evidence="7" id="KW-0539">Nucleus</keyword>
<comment type="subcellular location">
    <subcellularLocation>
        <location evidence="1">Nucleus</location>
    </subcellularLocation>
</comment>
<keyword evidence="5" id="KW-0805">Transcription regulation</keyword>
<protein>
    <submittedName>
        <fullName evidence="11">S-adenosyl-L-methionine-dependent methyltransferase</fullName>
    </submittedName>
</protein>
<evidence type="ECO:0000256" key="5">
    <source>
        <dbReference type="ARBA" id="ARBA00023015"/>
    </source>
</evidence>